<evidence type="ECO:0000313" key="3">
    <source>
        <dbReference type="Proteomes" id="UP000257109"/>
    </source>
</evidence>
<protein>
    <recommendedName>
        <fullName evidence="1">RNase H type-1 domain-containing protein</fullName>
    </recommendedName>
</protein>
<feature type="domain" description="RNase H type-1" evidence="1">
    <location>
        <begin position="30"/>
        <end position="76"/>
    </location>
</feature>
<dbReference type="SUPFAM" id="SSF53098">
    <property type="entry name" value="Ribonuclease H-like"/>
    <property type="match status" value="1"/>
</dbReference>
<dbReference type="Pfam" id="PF13456">
    <property type="entry name" value="RVT_3"/>
    <property type="match status" value="1"/>
</dbReference>
<comment type="caution">
    <text evidence="2">The sequence shown here is derived from an EMBL/GenBank/DDBJ whole genome shotgun (WGS) entry which is preliminary data.</text>
</comment>
<name>A0A371GHE3_MUCPR</name>
<reference evidence="2" key="1">
    <citation type="submission" date="2018-05" db="EMBL/GenBank/DDBJ databases">
        <title>Draft genome of Mucuna pruriens seed.</title>
        <authorList>
            <person name="Nnadi N.E."/>
            <person name="Vos R."/>
            <person name="Hasami M.H."/>
            <person name="Devisetty U.K."/>
            <person name="Aguiy J.C."/>
        </authorList>
    </citation>
    <scope>NUCLEOTIDE SEQUENCE [LARGE SCALE GENOMIC DNA]</scope>
    <source>
        <strain evidence="2">JCA_2017</strain>
    </source>
</reference>
<dbReference type="EMBL" id="QJKJ01005583">
    <property type="protein sequence ID" value="RDX89753.1"/>
    <property type="molecule type" value="Genomic_DNA"/>
</dbReference>
<gene>
    <name evidence="2" type="ORF">CR513_28481</name>
</gene>
<evidence type="ECO:0000259" key="1">
    <source>
        <dbReference type="Pfam" id="PF13456"/>
    </source>
</evidence>
<dbReference type="AlphaFoldDB" id="A0A371GHE3"/>
<dbReference type="GO" id="GO:0003676">
    <property type="term" value="F:nucleic acid binding"/>
    <property type="evidence" value="ECO:0007669"/>
    <property type="project" value="InterPro"/>
</dbReference>
<sequence>MDTICRWVFQQQRDHPGGPEGGGSRTVPLFWALLAGIWLAKELGARMLTVKSDSQLVIRKVNSKYQAKDLQLTKYLNLNERADLLAKLASTQKGGLYRTVIKEALGRPTIEEARYHTTPHSTTQETPFRLTFGTDAMIPIEVEELLPRPVFTQGEGNEEELRENLDFL</sequence>
<dbReference type="OrthoDB" id="2010791at2759"/>
<dbReference type="InterPro" id="IPR036397">
    <property type="entry name" value="RNaseH_sf"/>
</dbReference>
<dbReference type="Gene3D" id="3.30.420.10">
    <property type="entry name" value="Ribonuclease H-like superfamily/Ribonuclease H"/>
    <property type="match status" value="1"/>
</dbReference>
<feature type="non-terminal residue" evidence="2">
    <location>
        <position position="1"/>
    </location>
</feature>
<dbReference type="GO" id="GO:0004523">
    <property type="term" value="F:RNA-DNA hybrid ribonuclease activity"/>
    <property type="evidence" value="ECO:0007669"/>
    <property type="project" value="InterPro"/>
</dbReference>
<organism evidence="2 3">
    <name type="scientific">Mucuna pruriens</name>
    <name type="common">Velvet bean</name>
    <name type="synonym">Dolichos pruriens</name>
    <dbReference type="NCBI Taxonomy" id="157652"/>
    <lineage>
        <taxon>Eukaryota</taxon>
        <taxon>Viridiplantae</taxon>
        <taxon>Streptophyta</taxon>
        <taxon>Embryophyta</taxon>
        <taxon>Tracheophyta</taxon>
        <taxon>Spermatophyta</taxon>
        <taxon>Magnoliopsida</taxon>
        <taxon>eudicotyledons</taxon>
        <taxon>Gunneridae</taxon>
        <taxon>Pentapetalae</taxon>
        <taxon>rosids</taxon>
        <taxon>fabids</taxon>
        <taxon>Fabales</taxon>
        <taxon>Fabaceae</taxon>
        <taxon>Papilionoideae</taxon>
        <taxon>50 kb inversion clade</taxon>
        <taxon>NPAAA clade</taxon>
        <taxon>indigoferoid/millettioid clade</taxon>
        <taxon>Phaseoleae</taxon>
        <taxon>Mucuna</taxon>
    </lineage>
</organism>
<dbReference type="PANTHER" id="PTHR48475">
    <property type="entry name" value="RIBONUCLEASE H"/>
    <property type="match status" value="1"/>
</dbReference>
<dbReference type="InterPro" id="IPR012337">
    <property type="entry name" value="RNaseH-like_sf"/>
</dbReference>
<dbReference type="Proteomes" id="UP000257109">
    <property type="component" value="Unassembled WGS sequence"/>
</dbReference>
<dbReference type="PANTHER" id="PTHR48475:SF2">
    <property type="entry name" value="RIBONUCLEASE H"/>
    <property type="match status" value="1"/>
</dbReference>
<evidence type="ECO:0000313" key="2">
    <source>
        <dbReference type="EMBL" id="RDX89753.1"/>
    </source>
</evidence>
<accession>A0A371GHE3</accession>
<dbReference type="InterPro" id="IPR002156">
    <property type="entry name" value="RNaseH_domain"/>
</dbReference>
<keyword evidence="3" id="KW-1185">Reference proteome</keyword>
<proteinExistence type="predicted"/>